<sequence>MKRTVRRSGIHIPLLAWATVVGLPLLWMALSAFKNDKEIIDDPFSLPSQLHWDNFGRAWSQASIGRYTMNTVIVVCGALVLTMTLGAMAAYILGRFEFRGRKIVYYGFAASMTFPIFLALVPLFLVASNLHLVGTLYGLILIYAAYALPFTIFFLTPFFADLPHEYAEAARIDGAGEIGIFVRIMVPLARPGLVSVAIFNFLGLWNQYLLPIVLMPDEKQFVLSQGLAALAVNQGYQSDWSALFAGLTIAVVPVLAVYIFSHRTIQAGLTAGGLR</sequence>
<evidence type="ECO:0000313" key="9">
    <source>
        <dbReference type="EMBL" id="MBP2351634.1"/>
    </source>
</evidence>
<evidence type="ECO:0000256" key="3">
    <source>
        <dbReference type="ARBA" id="ARBA00022475"/>
    </source>
</evidence>
<dbReference type="SUPFAM" id="SSF161098">
    <property type="entry name" value="MetI-like"/>
    <property type="match status" value="1"/>
</dbReference>
<keyword evidence="10" id="KW-1185">Reference proteome</keyword>
<dbReference type="PANTHER" id="PTHR43744:SF12">
    <property type="entry name" value="ABC TRANSPORTER PERMEASE PROTEIN MG189-RELATED"/>
    <property type="match status" value="1"/>
</dbReference>
<evidence type="ECO:0000256" key="1">
    <source>
        <dbReference type="ARBA" id="ARBA00004651"/>
    </source>
</evidence>
<keyword evidence="3" id="KW-1003">Cell membrane</keyword>
<feature type="transmembrane region" description="Helical" evidence="7">
    <location>
        <begin position="240"/>
        <end position="260"/>
    </location>
</feature>
<name>A0ABS4UJ55_9ACTN</name>
<comment type="similarity">
    <text evidence="7">Belongs to the binding-protein-dependent transport system permease family.</text>
</comment>
<reference evidence="9 10" key="1">
    <citation type="submission" date="2021-03" db="EMBL/GenBank/DDBJ databases">
        <title>Sequencing the genomes of 1000 actinobacteria strains.</title>
        <authorList>
            <person name="Klenk H.-P."/>
        </authorList>
    </citation>
    <scope>NUCLEOTIDE SEQUENCE [LARGE SCALE GENOMIC DNA]</scope>
    <source>
        <strain evidence="9 10">DSM 18824</strain>
    </source>
</reference>
<dbReference type="PROSITE" id="PS50928">
    <property type="entry name" value="ABC_TM1"/>
    <property type="match status" value="1"/>
</dbReference>
<keyword evidence="2 7" id="KW-0813">Transport</keyword>
<dbReference type="EMBL" id="JAGINT010000001">
    <property type="protein sequence ID" value="MBP2351634.1"/>
    <property type="molecule type" value="Genomic_DNA"/>
</dbReference>
<keyword evidence="6 7" id="KW-0472">Membrane</keyword>
<feature type="transmembrane region" description="Helical" evidence="7">
    <location>
        <begin position="12"/>
        <end position="33"/>
    </location>
</feature>
<feature type="transmembrane region" description="Helical" evidence="7">
    <location>
        <begin position="137"/>
        <end position="160"/>
    </location>
</feature>
<keyword evidence="5 7" id="KW-1133">Transmembrane helix</keyword>
<protein>
    <submittedName>
        <fullName evidence="9">N-acetylglucosamine transport system permease protein</fullName>
    </submittedName>
</protein>
<feature type="transmembrane region" description="Helical" evidence="7">
    <location>
        <begin position="105"/>
        <end position="125"/>
    </location>
</feature>
<feature type="transmembrane region" description="Helical" evidence="7">
    <location>
        <begin position="180"/>
        <end position="205"/>
    </location>
</feature>
<evidence type="ECO:0000256" key="7">
    <source>
        <dbReference type="RuleBase" id="RU363032"/>
    </source>
</evidence>
<feature type="domain" description="ABC transmembrane type-1" evidence="8">
    <location>
        <begin position="68"/>
        <end position="261"/>
    </location>
</feature>
<comment type="subcellular location">
    <subcellularLocation>
        <location evidence="1 7">Cell membrane</location>
        <topology evidence="1 7">Multi-pass membrane protein</topology>
    </subcellularLocation>
</comment>
<comment type="caution">
    <text evidence="9">The sequence shown here is derived from an EMBL/GenBank/DDBJ whole genome shotgun (WGS) entry which is preliminary data.</text>
</comment>
<dbReference type="Gene3D" id="1.10.3720.10">
    <property type="entry name" value="MetI-like"/>
    <property type="match status" value="1"/>
</dbReference>
<evidence type="ECO:0000256" key="4">
    <source>
        <dbReference type="ARBA" id="ARBA00022692"/>
    </source>
</evidence>
<dbReference type="Proteomes" id="UP000755585">
    <property type="component" value="Unassembled WGS sequence"/>
</dbReference>
<dbReference type="PANTHER" id="PTHR43744">
    <property type="entry name" value="ABC TRANSPORTER PERMEASE PROTEIN MG189-RELATED-RELATED"/>
    <property type="match status" value="1"/>
</dbReference>
<evidence type="ECO:0000256" key="6">
    <source>
        <dbReference type="ARBA" id="ARBA00023136"/>
    </source>
</evidence>
<feature type="transmembrane region" description="Helical" evidence="7">
    <location>
        <begin position="72"/>
        <end position="93"/>
    </location>
</feature>
<dbReference type="InterPro" id="IPR035906">
    <property type="entry name" value="MetI-like_sf"/>
</dbReference>
<proteinExistence type="inferred from homology"/>
<accession>A0ABS4UJ55</accession>
<dbReference type="Pfam" id="PF00528">
    <property type="entry name" value="BPD_transp_1"/>
    <property type="match status" value="1"/>
</dbReference>
<gene>
    <name evidence="9" type="ORF">JOF29_002717</name>
</gene>
<evidence type="ECO:0000256" key="5">
    <source>
        <dbReference type="ARBA" id="ARBA00022989"/>
    </source>
</evidence>
<evidence type="ECO:0000259" key="8">
    <source>
        <dbReference type="PROSITE" id="PS50928"/>
    </source>
</evidence>
<dbReference type="CDD" id="cd06261">
    <property type="entry name" value="TM_PBP2"/>
    <property type="match status" value="1"/>
</dbReference>
<organism evidence="9 10">
    <name type="scientific">Kribbella aluminosa</name>
    <dbReference type="NCBI Taxonomy" id="416017"/>
    <lineage>
        <taxon>Bacteria</taxon>
        <taxon>Bacillati</taxon>
        <taxon>Actinomycetota</taxon>
        <taxon>Actinomycetes</taxon>
        <taxon>Propionibacteriales</taxon>
        <taxon>Kribbellaceae</taxon>
        <taxon>Kribbella</taxon>
    </lineage>
</organism>
<evidence type="ECO:0000313" key="10">
    <source>
        <dbReference type="Proteomes" id="UP000755585"/>
    </source>
</evidence>
<dbReference type="InterPro" id="IPR000515">
    <property type="entry name" value="MetI-like"/>
</dbReference>
<evidence type="ECO:0000256" key="2">
    <source>
        <dbReference type="ARBA" id="ARBA00022448"/>
    </source>
</evidence>
<keyword evidence="4 7" id="KW-0812">Transmembrane</keyword>
<dbReference type="RefSeq" id="WP_209694514.1">
    <property type="nucleotide sequence ID" value="NZ_BAAAVU010000013.1"/>
</dbReference>